<feature type="transmembrane region" description="Helical" evidence="1">
    <location>
        <begin position="275"/>
        <end position="297"/>
    </location>
</feature>
<evidence type="ECO:0000313" key="3">
    <source>
        <dbReference type="Proteomes" id="UP001162156"/>
    </source>
</evidence>
<gene>
    <name evidence="2" type="ORF">NQ314_007288</name>
</gene>
<accession>A0AAV8YS83</accession>
<protein>
    <recommendedName>
        <fullName evidence="4">Receptor ligand binding region domain-containing protein</fullName>
    </recommendedName>
</protein>
<comment type="caution">
    <text evidence="2">The sequence shown here is derived from an EMBL/GenBank/DDBJ whole genome shotgun (WGS) entry which is preliminary data.</text>
</comment>
<evidence type="ECO:0008006" key="4">
    <source>
        <dbReference type="Google" id="ProtNLM"/>
    </source>
</evidence>
<keyword evidence="1" id="KW-0812">Transmembrane</keyword>
<reference evidence="2" key="1">
    <citation type="journal article" date="2023" name="Insect Mol. Biol.">
        <title>Genome sequencing provides insights into the evolution of gene families encoding plant cell wall-degrading enzymes in longhorned beetles.</title>
        <authorList>
            <person name="Shin N.R."/>
            <person name="Okamura Y."/>
            <person name="Kirsch R."/>
            <person name="Pauchet Y."/>
        </authorList>
    </citation>
    <scope>NUCLEOTIDE SEQUENCE</scope>
    <source>
        <strain evidence="2">RBIC_L_NR</strain>
    </source>
</reference>
<dbReference type="Proteomes" id="UP001162156">
    <property type="component" value="Unassembled WGS sequence"/>
</dbReference>
<organism evidence="2 3">
    <name type="scientific">Rhamnusium bicolor</name>
    <dbReference type="NCBI Taxonomy" id="1586634"/>
    <lineage>
        <taxon>Eukaryota</taxon>
        <taxon>Metazoa</taxon>
        <taxon>Ecdysozoa</taxon>
        <taxon>Arthropoda</taxon>
        <taxon>Hexapoda</taxon>
        <taxon>Insecta</taxon>
        <taxon>Pterygota</taxon>
        <taxon>Neoptera</taxon>
        <taxon>Endopterygota</taxon>
        <taxon>Coleoptera</taxon>
        <taxon>Polyphaga</taxon>
        <taxon>Cucujiformia</taxon>
        <taxon>Chrysomeloidea</taxon>
        <taxon>Cerambycidae</taxon>
        <taxon>Lepturinae</taxon>
        <taxon>Rhagiini</taxon>
        <taxon>Rhamnusium</taxon>
    </lineage>
</organism>
<name>A0AAV8YS83_9CUCU</name>
<keyword evidence="1" id="KW-0472">Membrane</keyword>
<sequence>MILEDLMPDVKILEIDGNDFVDDTVDYFRKKHITLLALTDLLGGYLQHAVLPIARQAYYAGIIDYLSMEKLIQLFEELKWFLRTNGQGWSMPIESKNEFDIQSIDFQGEGPKSNKSCCRNLIYYQHEPSKKRSVDKSEQSLFFPLPFFDSKVRPAAIAVPFKKFALRNIESKKAAYLVMKYYISAYRCLNDLHADADTIGKFQDNMFTWVEKDVIPKLGDDKFYSAFGGIMRVEETLKSMGAKINKDGTCEIKGEAGDEELGVVPGGESSTRSSMVLMGMLITIFVWFIIGTLFICYRIRANSLKAAQLGQVGFQLFPKVLPNGKKNKSDLKTLTNNCCIILEHQTHAGVVQRGLKNPQFPAALVIMKRNKKRHLKKYFPTEGKQTCFKVPPMCYPPSKKQQSYSSPSCMCDSPAIIETKHSMKVLPSIPEISENSSTKKEDSWKNRSRRISFEHPLATSSLEDVSATHMDSMSSKIKVCVPKLSDAQVTLCPHYSDKGTSLSRFDNTLNLNIIF</sequence>
<evidence type="ECO:0000256" key="1">
    <source>
        <dbReference type="SAM" id="Phobius"/>
    </source>
</evidence>
<dbReference type="AlphaFoldDB" id="A0AAV8YS83"/>
<evidence type="ECO:0000313" key="2">
    <source>
        <dbReference type="EMBL" id="KAJ8953680.1"/>
    </source>
</evidence>
<proteinExistence type="predicted"/>
<dbReference type="EMBL" id="JANEYF010001958">
    <property type="protein sequence ID" value="KAJ8953680.1"/>
    <property type="molecule type" value="Genomic_DNA"/>
</dbReference>
<keyword evidence="3" id="KW-1185">Reference proteome</keyword>
<keyword evidence="1" id="KW-1133">Transmembrane helix</keyword>